<dbReference type="AlphaFoldDB" id="K0RAB3"/>
<reference evidence="1 2" key="1">
    <citation type="journal article" date="2012" name="Genome Biol.">
        <title>Genome and low-iron response of an oceanic diatom adapted to chronic iron limitation.</title>
        <authorList>
            <person name="Lommer M."/>
            <person name="Specht M."/>
            <person name="Roy A.S."/>
            <person name="Kraemer L."/>
            <person name="Andreson R."/>
            <person name="Gutowska M.A."/>
            <person name="Wolf J."/>
            <person name="Bergner S.V."/>
            <person name="Schilhabel M.B."/>
            <person name="Klostermeier U.C."/>
            <person name="Beiko R.G."/>
            <person name="Rosenstiel P."/>
            <person name="Hippler M."/>
            <person name="Laroche J."/>
        </authorList>
    </citation>
    <scope>NUCLEOTIDE SEQUENCE [LARGE SCALE GENOMIC DNA]</scope>
    <source>
        <strain evidence="1 2">CCMP1005</strain>
    </source>
</reference>
<organism evidence="1 2">
    <name type="scientific">Thalassiosira oceanica</name>
    <name type="common">Marine diatom</name>
    <dbReference type="NCBI Taxonomy" id="159749"/>
    <lineage>
        <taxon>Eukaryota</taxon>
        <taxon>Sar</taxon>
        <taxon>Stramenopiles</taxon>
        <taxon>Ochrophyta</taxon>
        <taxon>Bacillariophyta</taxon>
        <taxon>Coscinodiscophyceae</taxon>
        <taxon>Thalassiosirophycidae</taxon>
        <taxon>Thalassiosirales</taxon>
        <taxon>Thalassiosiraceae</taxon>
        <taxon>Thalassiosira</taxon>
    </lineage>
</organism>
<sequence>MALPRGRRRAEPVAGVEAGLRSPFSFPVGHEWALIEDSRQLYAAAHLPQLVRDGIKPAGDYASEKRNDFLN</sequence>
<comment type="caution">
    <text evidence="1">The sequence shown here is derived from an EMBL/GenBank/DDBJ whole genome shotgun (WGS) entry which is preliminary data.</text>
</comment>
<evidence type="ECO:0000313" key="1">
    <source>
        <dbReference type="EMBL" id="EJK50115.1"/>
    </source>
</evidence>
<name>K0RAB3_THAOC</name>
<gene>
    <name evidence="1" type="ORF">THAOC_30947</name>
</gene>
<keyword evidence="2" id="KW-1185">Reference proteome</keyword>
<dbReference type="EMBL" id="AGNL01044178">
    <property type="protein sequence ID" value="EJK50115.1"/>
    <property type="molecule type" value="Genomic_DNA"/>
</dbReference>
<proteinExistence type="predicted"/>
<protein>
    <submittedName>
        <fullName evidence="1">Uncharacterized protein</fullName>
    </submittedName>
</protein>
<accession>K0RAB3</accession>
<dbReference type="Proteomes" id="UP000266841">
    <property type="component" value="Unassembled WGS sequence"/>
</dbReference>
<evidence type="ECO:0000313" key="2">
    <source>
        <dbReference type="Proteomes" id="UP000266841"/>
    </source>
</evidence>